<protein>
    <submittedName>
        <fullName evidence="1">Uncharacterized protein</fullName>
    </submittedName>
</protein>
<keyword evidence="2" id="KW-1185">Reference proteome</keyword>
<dbReference type="EMBL" id="MQWA01000001">
    <property type="protein sequence ID" value="PQJ29413.1"/>
    <property type="molecule type" value="Genomic_DNA"/>
</dbReference>
<comment type="caution">
    <text evidence="1">The sequence shown here is derived from an EMBL/GenBank/DDBJ whole genome shotgun (WGS) entry which is preliminary data.</text>
</comment>
<proteinExistence type="predicted"/>
<accession>A0A2S7U5F8</accession>
<gene>
    <name evidence="1" type="ORF">BSZ32_13565</name>
</gene>
<dbReference type="Proteomes" id="UP000239907">
    <property type="component" value="Unassembled WGS sequence"/>
</dbReference>
<name>A0A2S7U5F8_9BACT</name>
<dbReference type="AlphaFoldDB" id="A0A2S7U5F8"/>
<reference evidence="1 2" key="1">
    <citation type="submission" date="2016-12" db="EMBL/GenBank/DDBJ databases">
        <title>Study of bacterial adaptation to deep sea.</title>
        <authorList>
            <person name="Song J."/>
            <person name="Yoshizawa S."/>
            <person name="Kogure K."/>
        </authorList>
    </citation>
    <scope>NUCLEOTIDE SEQUENCE [LARGE SCALE GENOMIC DNA]</scope>
    <source>
        <strain evidence="1 2">SAORIC-165</strain>
    </source>
</reference>
<evidence type="ECO:0000313" key="2">
    <source>
        <dbReference type="Proteomes" id="UP000239907"/>
    </source>
</evidence>
<evidence type="ECO:0000313" key="1">
    <source>
        <dbReference type="EMBL" id="PQJ29413.1"/>
    </source>
</evidence>
<organism evidence="1 2">
    <name type="scientific">Rubritalea profundi</name>
    <dbReference type="NCBI Taxonomy" id="1658618"/>
    <lineage>
        <taxon>Bacteria</taxon>
        <taxon>Pseudomonadati</taxon>
        <taxon>Verrucomicrobiota</taxon>
        <taxon>Verrucomicrobiia</taxon>
        <taxon>Verrucomicrobiales</taxon>
        <taxon>Rubritaleaceae</taxon>
        <taxon>Rubritalea</taxon>
    </lineage>
</organism>
<sequence length="280" mass="31869">MLWPMKDDAAECHMETWIYLSETGPMFSYKAKLTNARSDHTQYGAHPQEIPAVYTNGPWHRLITYTGDKPFSGGATKEVRNDHKEPWPWIKFLATEGWTALLNDKGTGIGVCALGPSEFHAGFNGRRGTGGEKSTNTGYMSPMTREILDYNIEFEYACRFVLGNLQDIRKEAARIISKKLPRWNFNKSRHGWHYHNGSDDGWPLAGKGLKLKAKNPARPLRLLSPITFWQAKSARQVAIEISSPISGSITVYWRGMPPENASEKPSNWAAWRKDWWNKSR</sequence>